<protein>
    <submittedName>
        <fullName evidence="1">Uncharacterized protein</fullName>
    </submittedName>
</protein>
<dbReference type="EMBL" id="JAFIQS020000004">
    <property type="protein sequence ID" value="KAH9483343.1"/>
    <property type="molecule type" value="Genomic_DNA"/>
</dbReference>
<evidence type="ECO:0000313" key="2">
    <source>
        <dbReference type="Proteomes" id="UP000664032"/>
    </source>
</evidence>
<accession>A0ACB8H6C2</accession>
<keyword evidence="2" id="KW-1185">Reference proteome</keyword>
<evidence type="ECO:0000313" key="1">
    <source>
        <dbReference type="EMBL" id="KAH9483343.1"/>
    </source>
</evidence>
<name>A0ACB8H6C2_PSICU</name>
<dbReference type="Proteomes" id="UP000664032">
    <property type="component" value="Unassembled WGS sequence"/>
</dbReference>
<reference evidence="1" key="1">
    <citation type="submission" date="2021-10" db="EMBL/GenBank/DDBJ databases">
        <title>Psilocybe cubensis genome.</title>
        <authorList>
            <person name="Mckernan K.J."/>
            <person name="Crawford S."/>
            <person name="Trippe A."/>
            <person name="Kane L.T."/>
            <person name="Mclaughlin S."/>
        </authorList>
    </citation>
    <scope>NUCLEOTIDE SEQUENCE</scope>
    <source>
        <strain evidence="1">MGC-MH-2018</strain>
    </source>
</reference>
<proteinExistence type="predicted"/>
<sequence length="179" mass="19845">MEVLLLHPTKILEQSRYQRGVALSVESILDVPRTPNGVFVFNFGWLITLALSAGVTADLLIAASMVYYLRKLASPTNLQSTTVFLNRLIQFSLLYSISLLVSLNARSHNVEQNADVGASDLHFNSHPEITGPSELKYDPTSRSYFDATDLMIRSPTVLGLVLDCHFYVTPNDVDSVDNI</sequence>
<comment type="caution">
    <text evidence="1">The sequence shown here is derived from an EMBL/GenBank/DDBJ whole genome shotgun (WGS) entry which is preliminary data.</text>
</comment>
<gene>
    <name evidence="1" type="ORF">JR316_0005449</name>
</gene>
<organism evidence="1 2">
    <name type="scientific">Psilocybe cubensis</name>
    <name type="common">Psychedelic mushroom</name>
    <name type="synonym">Stropharia cubensis</name>
    <dbReference type="NCBI Taxonomy" id="181762"/>
    <lineage>
        <taxon>Eukaryota</taxon>
        <taxon>Fungi</taxon>
        <taxon>Dikarya</taxon>
        <taxon>Basidiomycota</taxon>
        <taxon>Agaricomycotina</taxon>
        <taxon>Agaricomycetes</taxon>
        <taxon>Agaricomycetidae</taxon>
        <taxon>Agaricales</taxon>
        <taxon>Agaricineae</taxon>
        <taxon>Strophariaceae</taxon>
        <taxon>Psilocybe</taxon>
    </lineage>
</organism>